<feature type="domain" description="F-box" evidence="2">
    <location>
        <begin position="277"/>
        <end position="323"/>
    </location>
</feature>
<evidence type="ECO:0000256" key="1">
    <source>
        <dbReference type="SAM" id="MobiDB-lite"/>
    </source>
</evidence>
<dbReference type="Gene3D" id="3.80.10.10">
    <property type="entry name" value="Ribonuclease Inhibitor"/>
    <property type="match status" value="3"/>
</dbReference>
<dbReference type="Proteomes" id="UP000026961">
    <property type="component" value="Chromosome 8"/>
</dbReference>
<dbReference type="SUPFAM" id="SSF81383">
    <property type="entry name" value="F-box domain"/>
    <property type="match status" value="2"/>
</dbReference>
<feature type="region of interest" description="Disordered" evidence="1">
    <location>
        <begin position="600"/>
        <end position="623"/>
    </location>
</feature>
<reference evidence="3" key="1">
    <citation type="submission" date="2015-04" db="UniProtKB">
        <authorList>
            <consortium name="EnsemblPlants"/>
        </authorList>
    </citation>
    <scope>IDENTIFICATION</scope>
</reference>
<proteinExistence type="predicted"/>
<feature type="domain" description="F-box" evidence="2">
    <location>
        <begin position="15"/>
        <end position="60"/>
    </location>
</feature>
<reference evidence="3" key="2">
    <citation type="submission" date="2018-05" db="EMBL/GenBank/DDBJ databases">
        <title>OgluRS3 (Oryza glumaepatula Reference Sequence Version 3).</title>
        <authorList>
            <person name="Zhang J."/>
            <person name="Kudrna D."/>
            <person name="Lee S."/>
            <person name="Talag J."/>
            <person name="Welchert J."/>
            <person name="Wing R.A."/>
        </authorList>
    </citation>
    <scope>NUCLEOTIDE SEQUENCE [LARGE SCALE GENOMIC DNA]</scope>
</reference>
<dbReference type="InterPro" id="IPR032675">
    <property type="entry name" value="LRR_dom_sf"/>
</dbReference>
<feature type="compositionally biased region" description="Basic residues" evidence="1">
    <location>
        <begin position="664"/>
        <end position="677"/>
    </location>
</feature>
<dbReference type="AlphaFoldDB" id="A0A0E0ARV1"/>
<sequence length="952" mass="107463">MDDELPLPSPETRDWSELPLDALSVVFANLHAVDLLMGAGLVCSSWLHAAKLPHLWRCVDMAHHDVVTKDPLVRHLLSVLARPPAVDLPAMEFVKYYEQRKYIEDSGVMRAMAKVAVDRSDGRLEVFEGYGFVNDELLQYIGDRSPSLKGLSLISLFSYLDISKKPFGIATMKQLRHLILGSICIGNEELMAIIDACPHLELLDVSKCYKLDVDDALRTKCAGIKTVKLPLSLSHDGDQYAYCDYQIDEYDHFQVFFVPLAMEVDPIPLPASDERDWSELPVDALSVVFAKLGAIEILMGAGLVCHSWLEAAKVPDLWRSVDMTRHKVIFKKTIGVMCEMARVAVDRSAGKLESFWAQNFVTSDLLKYIGERTTSLKSIRLIACTRVPWKELVNLAAKSPLLEDLEHSYRDSPEEFFEHLGRKCPQLRCLRVNNDGFVYDDAKYDLMDQVIGDHDDDDDEEDELEYGPWDWPSNNNGVAFAIAESMHELRILQITNNTLTNAGVLAILDSCPHLEILDIAGCNNVSPNDQLRARWASLRHFNLSEGCRWSNFKELRVIGEDEGQEFRPEDELSDGLSKEFCCPSKDAGMGDGWDDVYWDDISLPSDDGRDPDLSNPDYPPSELPDILRVRELRLAPRASSLPNPNPHKPQPHPTIPSTTTTTSGRRRNRRGRGRGRGRKEGDARDWAGGLPLDAILAIFHKLDHIEILMGAGQLNLFGMAQAAVRRSAGQCEAFWGEYAADEKLLHFLGERAPSVKSLRLISCYDILNEGFSAAIKKFPLLEELELSLCSNIGESNVFEIVGKACPQLKRFRFSKDCFYSFEDNEYEMDEEALGIATMHELRSLQLFANNLRNEGLAAILDNCPYLESLDIRHCFNVNMDDTLRAKCARIKTLRLPYDSTDDYDFQVQKPISLADFYSDSDDDCVYGGPDYILDSDEYDDYCDPYRYLDGVL</sequence>
<dbReference type="SUPFAM" id="SSF52058">
    <property type="entry name" value="L domain-like"/>
    <property type="match status" value="1"/>
</dbReference>
<dbReference type="EnsemblPlants" id="OGLUM08G05780.1">
    <property type="protein sequence ID" value="OGLUM08G05780.1"/>
    <property type="gene ID" value="OGLUM08G05780"/>
</dbReference>
<dbReference type="PANTHER" id="PTHR38926">
    <property type="entry name" value="F-BOX DOMAIN CONTAINING PROTEIN, EXPRESSED"/>
    <property type="match status" value="1"/>
</dbReference>
<dbReference type="HOGENOM" id="CLU_012392_0_0_1"/>
<feature type="region of interest" description="Disordered" evidence="1">
    <location>
        <begin position="637"/>
        <end position="683"/>
    </location>
</feature>
<dbReference type="SUPFAM" id="SSF52047">
    <property type="entry name" value="RNI-like"/>
    <property type="match status" value="1"/>
</dbReference>
<dbReference type="SMART" id="SM00367">
    <property type="entry name" value="LRR_CC"/>
    <property type="match status" value="6"/>
</dbReference>
<dbReference type="STRING" id="40148.A0A0E0ARV1"/>
<accession>A0A0E0ARV1</accession>
<evidence type="ECO:0000313" key="4">
    <source>
        <dbReference type="Proteomes" id="UP000026961"/>
    </source>
</evidence>
<dbReference type="InterPro" id="IPR006553">
    <property type="entry name" value="Leu-rich_rpt_Cys-con_subtyp"/>
</dbReference>
<dbReference type="Pfam" id="PF12937">
    <property type="entry name" value="F-box-like"/>
    <property type="match status" value="2"/>
</dbReference>
<dbReference type="PANTHER" id="PTHR38926:SF77">
    <property type="entry name" value="OS08G0195000 PROTEIN"/>
    <property type="match status" value="1"/>
</dbReference>
<dbReference type="eggNOG" id="KOG1947">
    <property type="taxonomic scope" value="Eukaryota"/>
</dbReference>
<organism evidence="3">
    <name type="scientific">Oryza glumipatula</name>
    <dbReference type="NCBI Taxonomy" id="40148"/>
    <lineage>
        <taxon>Eukaryota</taxon>
        <taxon>Viridiplantae</taxon>
        <taxon>Streptophyta</taxon>
        <taxon>Embryophyta</taxon>
        <taxon>Tracheophyta</taxon>
        <taxon>Spermatophyta</taxon>
        <taxon>Magnoliopsida</taxon>
        <taxon>Liliopsida</taxon>
        <taxon>Poales</taxon>
        <taxon>Poaceae</taxon>
        <taxon>BOP clade</taxon>
        <taxon>Oryzoideae</taxon>
        <taxon>Oryzeae</taxon>
        <taxon>Oryzinae</taxon>
        <taxon>Oryza</taxon>
    </lineage>
</organism>
<dbReference type="FunFam" id="1.20.1280.50:FF:000037">
    <property type="entry name" value="F-box protein SKIP19"/>
    <property type="match status" value="2"/>
</dbReference>
<protein>
    <recommendedName>
        <fullName evidence="2">F-box domain-containing protein</fullName>
    </recommendedName>
</protein>
<evidence type="ECO:0000259" key="2">
    <source>
        <dbReference type="Pfam" id="PF12937"/>
    </source>
</evidence>
<dbReference type="Gramene" id="OGLUM08G05780.1">
    <property type="protein sequence ID" value="OGLUM08G05780.1"/>
    <property type="gene ID" value="OGLUM08G05780"/>
</dbReference>
<dbReference type="Gene3D" id="1.20.1280.50">
    <property type="match status" value="2"/>
</dbReference>
<dbReference type="InterPro" id="IPR036047">
    <property type="entry name" value="F-box-like_dom_sf"/>
</dbReference>
<name>A0A0E0ARV1_9ORYZ</name>
<feature type="compositionally biased region" description="Pro residues" evidence="1">
    <location>
        <begin position="643"/>
        <end position="654"/>
    </location>
</feature>
<keyword evidence="4" id="KW-1185">Reference proteome</keyword>
<dbReference type="InterPro" id="IPR001810">
    <property type="entry name" value="F-box_dom"/>
</dbReference>
<evidence type="ECO:0000313" key="3">
    <source>
        <dbReference type="EnsemblPlants" id="OGLUM08G05780.1"/>
    </source>
</evidence>